<keyword evidence="2" id="KW-0472">Membrane</keyword>
<dbReference type="Pfam" id="PF20152">
    <property type="entry name" value="DUF6534"/>
    <property type="match status" value="1"/>
</dbReference>
<feature type="transmembrane region" description="Helical" evidence="2">
    <location>
        <begin position="183"/>
        <end position="203"/>
    </location>
</feature>
<feature type="transmembrane region" description="Helical" evidence="2">
    <location>
        <begin position="68"/>
        <end position="97"/>
    </location>
</feature>
<dbReference type="STRING" id="1077348.A0A2G8S4H6"/>
<keyword evidence="2" id="KW-1133">Transmembrane helix</keyword>
<comment type="caution">
    <text evidence="4">The sequence shown here is derived from an EMBL/GenBank/DDBJ whole genome shotgun (WGS) entry which is preliminary data.</text>
</comment>
<name>A0A2G8S4H6_9APHY</name>
<evidence type="ECO:0000313" key="5">
    <source>
        <dbReference type="Proteomes" id="UP000230002"/>
    </source>
</evidence>
<keyword evidence="2" id="KW-0812">Transmembrane</keyword>
<dbReference type="InterPro" id="IPR045339">
    <property type="entry name" value="DUF6534"/>
</dbReference>
<evidence type="ECO:0000256" key="1">
    <source>
        <dbReference type="SAM" id="MobiDB-lite"/>
    </source>
</evidence>
<feature type="transmembrane region" description="Helical" evidence="2">
    <location>
        <begin position="12"/>
        <end position="39"/>
    </location>
</feature>
<keyword evidence="5" id="KW-1185">Reference proteome</keyword>
<feature type="compositionally biased region" description="Basic and acidic residues" evidence="1">
    <location>
        <begin position="311"/>
        <end position="326"/>
    </location>
</feature>
<sequence length="438" mass="47281">MTPAEQLARVKEALGCIIVGLILSSILYGITVLQTYIYYRENSKDLVRVKVLVSVACALPSSRAAYEFYIAVQVAVVFFLDTAASASITAGAFIFFVNDFGRQATLVNTPPSLALETGANALIATLTQFFFAYRLYIVSRKNRGLVSVIIVLAVLSLGPAAWTAAFFLGASSLFNLGLPKVRAIASLATGLPAICDILIAWGLCYYLHTSRSGFKKSDTVIDRLMLYTIECGALTALCQTCIMVTFAALPGRIIFIPFQLVVGKLYCNALLASLNVRWRIRELNSVATPDAATRGTAADPLASQYQYRGTRTVDKDRDKDKDRDASRSPTIDDSFCDVAAGGSTTMGTGMGKVRPDHPFTTPPITTACATYDAAGADVGSHWQLQAGYSPDVFHTELHSESYRGSPCPGPGMALREMHSRRSSSVGVDIGVEEQERTI</sequence>
<feature type="transmembrane region" description="Helical" evidence="2">
    <location>
        <begin position="254"/>
        <end position="274"/>
    </location>
</feature>
<accession>A0A2G8S4H6</accession>
<organism evidence="4 5">
    <name type="scientific">Ganoderma sinense ZZ0214-1</name>
    <dbReference type="NCBI Taxonomy" id="1077348"/>
    <lineage>
        <taxon>Eukaryota</taxon>
        <taxon>Fungi</taxon>
        <taxon>Dikarya</taxon>
        <taxon>Basidiomycota</taxon>
        <taxon>Agaricomycotina</taxon>
        <taxon>Agaricomycetes</taxon>
        <taxon>Polyporales</taxon>
        <taxon>Polyporaceae</taxon>
        <taxon>Ganoderma</taxon>
    </lineage>
</organism>
<protein>
    <recommendedName>
        <fullName evidence="3">DUF6534 domain-containing protein</fullName>
    </recommendedName>
</protein>
<dbReference type="Proteomes" id="UP000230002">
    <property type="component" value="Unassembled WGS sequence"/>
</dbReference>
<dbReference type="OrthoDB" id="2745105at2759"/>
<feature type="transmembrane region" description="Helical" evidence="2">
    <location>
        <begin position="117"/>
        <end position="136"/>
    </location>
</feature>
<proteinExistence type="predicted"/>
<feature type="domain" description="DUF6534" evidence="3">
    <location>
        <begin position="193"/>
        <end position="278"/>
    </location>
</feature>
<dbReference type="AlphaFoldDB" id="A0A2G8S4H6"/>
<feature type="transmembrane region" description="Helical" evidence="2">
    <location>
        <begin position="224"/>
        <end position="248"/>
    </location>
</feature>
<evidence type="ECO:0000256" key="2">
    <source>
        <dbReference type="SAM" id="Phobius"/>
    </source>
</evidence>
<dbReference type="PANTHER" id="PTHR40465:SF1">
    <property type="entry name" value="DUF6534 DOMAIN-CONTAINING PROTEIN"/>
    <property type="match status" value="1"/>
</dbReference>
<feature type="region of interest" description="Disordered" evidence="1">
    <location>
        <begin position="309"/>
        <end position="334"/>
    </location>
</feature>
<dbReference type="EMBL" id="AYKW01000023">
    <property type="protein sequence ID" value="PIL28672.1"/>
    <property type="molecule type" value="Genomic_DNA"/>
</dbReference>
<dbReference type="PANTHER" id="PTHR40465">
    <property type="entry name" value="CHROMOSOME 1, WHOLE GENOME SHOTGUN SEQUENCE"/>
    <property type="match status" value="1"/>
</dbReference>
<reference evidence="4 5" key="1">
    <citation type="journal article" date="2015" name="Sci. Rep.">
        <title>Chromosome-level genome map provides insights into diverse defense mechanisms in the medicinal fungus Ganoderma sinense.</title>
        <authorList>
            <person name="Zhu Y."/>
            <person name="Xu J."/>
            <person name="Sun C."/>
            <person name="Zhou S."/>
            <person name="Xu H."/>
            <person name="Nelson D.R."/>
            <person name="Qian J."/>
            <person name="Song J."/>
            <person name="Luo H."/>
            <person name="Xiang L."/>
            <person name="Li Y."/>
            <person name="Xu Z."/>
            <person name="Ji A."/>
            <person name="Wang L."/>
            <person name="Lu S."/>
            <person name="Hayward A."/>
            <person name="Sun W."/>
            <person name="Li X."/>
            <person name="Schwartz D.C."/>
            <person name="Wang Y."/>
            <person name="Chen S."/>
        </authorList>
    </citation>
    <scope>NUCLEOTIDE SEQUENCE [LARGE SCALE GENOMIC DNA]</scope>
    <source>
        <strain evidence="4 5">ZZ0214-1</strain>
    </source>
</reference>
<gene>
    <name evidence="4" type="ORF">GSI_08716</name>
</gene>
<feature type="transmembrane region" description="Helical" evidence="2">
    <location>
        <begin position="148"/>
        <end position="171"/>
    </location>
</feature>
<evidence type="ECO:0000259" key="3">
    <source>
        <dbReference type="Pfam" id="PF20152"/>
    </source>
</evidence>
<evidence type="ECO:0000313" key="4">
    <source>
        <dbReference type="EMBL" id="PIL28672.1"/>
    </source>
</evidence>